<name>A0A0S2M7S8_9COLE</name>
<evidence type="ECO:0000256" key="3">
    <source>
        <dbReference type="ARBA" id="ARBA00012944"/>
    </source>
</evidence>
<evidence type="ECO:0000256" key="14">
    <source>
        <dbReference type="ARBA" id="ARBA00031019"/>
    </source>
</evidence>
<evidence type="ECO:0000256" key="2">
    <source>
        <dbReference type="ARBA" id="ARBA00005698"/>
    </source>
</evidence>
<keyword evidence="10 16" id="KW-1133">Transmembrane helix</keyword>
<sequence>MMLLMSFLFSFLFIFLNHPLSMGVILLIQVTLIALISGSLSINFWFSYILFLIMVGGMLVLFIYMTSIASNEKFNFSNLLMLSLLIIFFSGMWGSLMIDQKMFSMMKFSSKFNDNYLFFMNLSKFFNYPSNLILFLLIVYLFITLIAVVKITNIKFGPLRQKF</sequence>
<evidence type="ECO:0000256" key="9">
    <source>
        <dbReference type="ARBA" id="ARBA00022982"/>
    </source>
</evidence>
<comment type="subcellular location">
    <subcellularLocation>
        <location evidence="1">Mitochondrion membrane</location>
        <topology evidence="1">Multi-pass membrane protein</topology>
    </subcellularLocation>
</comment>
<feature type="transmembrane region" description="Helical" evidence="16">
    <location>
        <begin position="76"/>
        <end position="98"/>
    </location>
</feature>
<dbReference type="GO" id="GO:0031966">
    <property type="term" value="C:mitochondrial membrane"/>
    <property type="evidence" value="ECO:0007669"/>
    <property type="project" value="UniProtKB-SubCell"/>
</dbReference>
<evidence type="ECO:0000256" key="4">
    <source>
        <dbReference type="ARBA" id="ARBA00021095"/>
    </source>
</evidence>
<feature type="transmembrane region" description="Helical" evidence="16">
    <location>
        <begin position="132"/>
        <end position="152"/>
    </location>
</feature>
<keyword evidence="11" id="KW-0520">NAD</keyword>
<geneLocation type="mitochondrion" evidence="17"/>
<organism evidence="17">
    <name type="scientific">Neobisnius villosulus</name>
    <dbReference type="NCBI Taxonomy" id="1143074"/>
    <lineage>
        <taxon>Eukaryota</taxon>
        <taxon>Metazoa</taxon>
        <taxon>Ecdysozoa</taxon>
        <taxon>Arthropoda</taxon>
        <taxon>Hexapoda</taxon>
        <taxon>Insecta</taxon>
        <taxon>Pterygota</taxon>
        <taxon>Neoptera</taxon>
        <taxon>Endopterygota</taxon>
        <taxon>Coleoptera</taxon>
        <taxon>Polyphaga</taxon>
        <taxon>Staphyliniformia</taxon>
        <taxon>Staphylinidae</taxon>
        <taxon>Staphylininae group</taxon>
        <taxon>Staphylininae</taxon>
        <taxon>Staphylinini</taxon>
        <taxon>Neobisnius</taxon>
    </lineage>
</organism>
<dbReference type="InterPro" id="IPR050269">
    <property type="entry name" value="ComplexI_Subunit6"/>
</dbReference>
<evidence type="ECO:0000256" key="6">
    <source>
        <dbReference type="ARBA" id="ARBA00022660"/>
    </source>
</evidence>
<accession>A0A0S2M7S8</accession>
<dbReference type="AlphaFoldDB" id="A0A0S2M7S8"/>
<keyword evidence="8" id="KW-1278">Translocase</keyword>
<keyword evidence="12 17" id="KW-0496">Mitochondrion</keyword>
<evidence type="ECO:0000256" key="16">
    <source>
        <dbReference type="SAM" id="Phobius"/>
    </source>
</evidence>
<evidence type="ECO:0000256" key="7">
    <source>
        <dbReference type="ARBA" id="ARBA00022692"/>
    </source>
</evidence>
<dbReference type="PANTHER" id="PTHR11435">
    <property type="entry name" value="NADH UBIQUINONE OXIDOREDUCTASE SUBUNIT ND6"/>
    <property type="match status" value="1"/>
</dbReference>
<evidence type="ECO:0000256" key="5">
    <source>
        <dbReference type="ARBA" id="ARBA00022448"/>
    </source>
</evidence>
<keyword evidence="6" id="KW-0679">Respiratory chain</keyword>
<feature type="transmembrane region" description="Helical" evidence="16">
    <location>
        <begin position="44"/>
        <end position="64"/>
    </location>
</feature>
<keyword evidence="13 16" id="KW-0472">Membrane</keyword>
<comment type="similarity">
    <text evidence="2">Belongs to the complex I subunit 6 family.</text>
</comment>
<evidence type="ECO:0000256" key="8">
    <source>
        <dbReference type="ARBA" id="ARBA00022967"/>
    </source>
</evidence>
<dbReference type="EMBL" id="KT780662">
    <property type="protein sequence ID" value="ALO70747.1"/>
    <property type="molecule type" value="Genomic_DNA"/>
</dbReference>
<evidence type="ECO:0000313" key="17">
    <source>
        <dbReference type="EMBL" id="ALO70747.1"/>
    </source>
</evidence>
<proteinExistence type="inferred from homology"/>
<dbReference type="PANTHER" id="PTHR11435:SF1">
    <property type="entry name" value="NADH-UBIQUINONE OXIDOREDUCTASE CHAIN 6"/>
    <property type="match status" value="1"/>
</dbReference>
<comment type="catalytic activity">
    <reaction evidence="15">
        <text>a ubiquinone + NADH + 5 H(+)(in) = a ubiquinol + NAD(+) + 4 H(+)(out)</text>
        <dbReference type="Rhea" id="RHEA:29091"/>
        <dbReference type="Rhea" id="RHEA-COMP:9565"/>
        <dbReference type="Rhea" id="RHEA-COMP:9566"/>
        <dbReference type="ChEBI" id="CHEBI:15378"/>
        <dbReference type="ChEBI" id="CHEBI:16389"/>
        <dbReference type="ChEBI" id="CHEBI:17976"/>
        <dbReference type="ChEBI" id="CHEBI:57540"/>
        <dbReference type="ChEBI" id="CHEBI:57945"/>
        <dbReference type="EC" id="7.1.1.2"/>
    </reaction>
</comment>
<reference evidence="17" key="1">
    <citation type="submission" date="2015-09" db="EMBL/GenBank/DDBJ databases">
        <title>Staphyliniformia phylogenetics from de novo mitogenomic assemblies.</title>
        <authorList>
            <person name="Favreau E.A."/>
            <person name="Linard B."/>
            <person name="Vogler A.P."/>
        </authorList>
    </citation>
    <scope>NUCLEOTIDE SEQUENCE</scope>
</reference>
<evidence type="ECO:0000256" key="10">
    <source>
        <dbReference type="ARBA" id="ARBA00022989"/>
    </source>
</evidence>
<keyword evidence="5" id="KW-0813">Transport</keyword>
<evidence type="ECO:0000256" key="12">
    <source>
        <dbReference type="ARBA" id="ARBA00023128"/>
    </source>
</evidence>
<protein>
    <recommendedName>
        <fullName evidence="4">NADH-ubiquinone oxidoreductase chain 6</fullName>
        <ecNumber evidence="3">7.1.1.2</ecNumber>
    </recommendedName>
    <alternativeName>
        <fullName evidence="14">NADH dehydrogenase subunit 6</fullName>
    </alternativeName>
</protein>
<gene>
    <name evidence="17" type="primary">nad6</name>
</gene>
<keyword evidence="7 16" id="KW-0812">Transmembrane</keyword>
<evidence type="ECO:0000256" key="1">
    <source>
        <dbReference type="ARBA" id="ARBA00004225"/>
    </source>
</evidence>
<dbReference type="EC" id="7.1.1.2" evidence="3"/>
<evidence type="ECO:0000256" key="11">
    <source>
        <dbReference type="ARBA" id="ARBA00023027"/>
    </source>
</evidence>
<evidence type="ECO:0000256" key="13">
    <source>
        <dbReference type="ARBA" id="ARBA00023136"/>
    </source>
</evidence>
<keyword evidence="9" id="KW-0249">Electron transport</keyword>
<evidence type="ECO:0000256" key="15">
    <source>
        <dbReference type="ARBA" id="ARBA00049551"/>
    </source>
</evidence>
<dbReference type="GO" id="GO:0008137">
    <property type="term" value="F:NADH dehydrogenase (ubiquinone) activity"/>
    <property type="evidence" value="ECO:0007669"/>
    <property type="project" value="UniProtKB-EC"/>
</dbReference>